<proteinExistence type="inferred from homology"/>
<keyword evidence="2 3" id="KW-0732">Signal</keyword>
<sequence>MTSMTFRKRPLALLSAAALLPLVLLSTQAYAECKRGDLDTLYCDEDGDMVADRPADEAQWLNPDTLIFAYTPVEDPAIYSDIWQPFIDHLAEVTGRNVRFFAVQSNAAQVEAMRSGRLHIAGFSTGPTPFAVNLAGAVPFALMGSDSGQFGYTLQLFTHADSDIQELADLKGKRVAHTSPTSNSGNLAPRALLPELGITPDEDYEVVYSGSHDQSMLGVVARDYDAAPVASEVVDRMAARGLYDTDDVRLIYESDRFPTTSYNYAYNLHPDLVEKIEEAFFSFDFKGTELGEEFEGVEKFIPINYKDNWQVIRTIQAANGVSYTPENLEE</sequence>
<evidence type="ECO:0000256" key="1">
    <source>
        <dbReference type="ARBA" id="ARBA00007162"/>
    </source>
</evidence>
<keyword evidence="5" id="KW-1185">Reference proteome</keyword>
<evidence type="ECO:0000313" key="5">
    <source>
        <dbReference type="Proteomes" id="UP000287023"/>
    </source>
</evidence>
<name>A0A433KP13_9GAMM</name>
<comment type="similarity">
    <text evidence="1">Belongs to the phosphate/phosphite/phosphonate binding protein family.</text>
</comment>
<dbReference type="GO" id="GO:0043190">
    <property type="term" value="C:ATP-binding cassette (ABC) transporter complex"/>
    <property type="evidence" value="ECO:0007669"/>
    <property type="project" value="InterPro"/>
</dbReference>
<dbReference type="EMBL" id="RZHF01000015">
    <property type="protein sequence ID" value="RUR31350.1"/>
    <property type="molecule type" value="Genomic_DNA"/>
</dbReference>
<dbReference type="NCBIfam" id="TIGR01098">
    <property type="entry name" value="3A0109s03R"/>
    <property type="match status" value="1"/>
</dbReference>
<evidence type="ECO:0000313" key="4">
    <source>
        <dbReference type="EMBL" id="RUR31350.1"/>
    </source>
</evidence>
<organism evidence="4 5">
    <name type="scientific">Vreelandella nanhaiensis</name>
    <dbReference type="NCBI Taxonomy" id="1258546"/>
    <lineage>
        <taxon>Bacteria</taxon>
        <taxon>Pseudomonadati</taxon>
        <taxon>Pseudomonadota</taxon>
        <taxon>Gammaproteobacteria</taxon>
        <taxon>Oceanospirillales</taxon>
        <taxon>Halomonadaceae</taxon>
        <taxon>Vreelandella</taxon>
    </lineage>
</organism>
<dbReference type="PANTHER" id="PTHR35841:SF1">
    <property type="entry name" value="PHOSPHONATES-BINDING PERIPLASMIC PROTEIN"/>
    <property type="match status" value="1"/>
</dbReference>
<dbReference type="SUPFAM" id="SSF53850">
    <property type="entry name" value="Periplasmic binding protein-like II"/>
    <property type="match status" value="1"/>
</dbReference>
<accession>A0A433KP13</accession>
<protein>
    <submittedName>
        <fullName evidence="4">Phosphate/phosphite/phosphonate ABC transporter substrate-binding protein</fullName>
    </submittedName>
</protein>
<evidence type="ECO:0000256" key="2">
    <source>
        <dbReference type="ARBA" id="ARBA00022729"/>
    </source>
</evidence>
<dbReference type="AlphaFoldDB" id="A0A433KP13"/>
<feature type="chain" id="PRO_5019211287" evidence="3">
    <location>
        <begin position="32"/>
        <end position="330"/>
    </location>
</feature>
<dbReference type="CDD" id="cd13573">
    <property type="entry name" value="PBP2_PnhD_3"/>
    <property type="match status" value="1"/>
</dbReference>
<dbReference type="InterPro" id="IPR005770">
    <property type="entry name" value="PhnD"/>
</dbReference>
<evidence type="ECO:0000256" key="3">
    <source>
        <dbReference type="SAM" id="SignalP"/>
    </source>
</evidence>
<reference evidence="4 5" key="1">
    <citation type="submission" date="2018-12" db="EMBL/GenBank/DDBJ databases">
        <title>three novel Halomonas strain isolated from plants.</title>
        <authorList>
            <person name="Sun C."/>
        </authorList>
    </citation>
    <scope>NUCLEOTIDE SEQUENCE [LARGE SCALE GENOMIC DNA]</scope>
    <source>
        <strain evidence="4 5">JCM 18142</strain>
    </source>
</reference>
<comment type="caution">
    <text evidence="4">The sequence shown here is derived from an EMBL/GenBank/DDBJ whole genome shotgun (WGS) entry which is preliminary data.</text>
</comment>
<dbReference type="Proteomes" id="UP000287023">
    <property type="component" value="Unassembled WGS sequence"/>
</dbReference>
<feature type="signal peptide" evidence="3">
    <location>
        <begin position="1"/>
        <end position="31"/>
    </location>
</feature>
<dbReference type="PANTHER" id="PTHR35841">
    <property type="entry name" value="PHOSPHONATES-BINDING PERIPLASMIC PROTEIN"/>
    <property type="match status" value="1"/>
</dbReference>
<dbReference type="Gene3D" id="3.40.190.10">
    <property type="entry name" value="Periplasmic binding protein-like II"/>
    <property type="match status" value="2"/>
</dbReference>
<dbReference type="RefSeq" id="WP_127062493.1">
    <property type="nucleotide sequence ID" value="NZ_RZHF01000015.1"/>
</dbReference>
<gene>
    <name evidence="4" type="primary">phnD</name>
    <name evidence="4" type="ORF">ELY38_11900</name>
</gene>
<dbReference type="Pfam" id="PF12974">
    <property type="entry name" value="Phosphonate-bd"/>
    <property type="match status" value="1"/>
</dbReference>
<dbReference type="GO" id="GO:0055085">
    <property type="term" value="P:transmembrane transport"/>
    <property type="evidence" value="ECO:0007669"/>
    <property type="project" value="InterPro"/>
</dbReference>
<dbReference type="OrthoDB" id="5318791at2"/>